<dbReference type="InterPro" id="IPR026341">
    <property type="entry name" value="T9SS_type_B"/>
</dbReference>
<evidence type="ECO:0000256" key="1">
    <source>
        <dbReference type="SAM" id="SignalP"/>
    </source>
</evidence>
<dbReference type="Gene3D" id="2.60.40.10">
    <property type="entry name" value="Immunoglobulins"/>
    <property type="match status" value="1"/>
</dbReference>
<dbReference type="Pfam" id="PF13573">
    <property type="entry name" value="SprB"/>
    <property type="match status" value="7"/>
</dbReference>
<dbReference type="NCBIfam" id="TIGR04131">
    <property type="entry name" value="Bac_Flav_CTERM"/>
    <property type="match status" value="1"/>
</dbReference>
<keyword evidence="1" id="KW-0732">Signal</keyword>
<accession>A0A839AMH6</accession>
<feature type="signal peptide" evidence="1">
    <location>
        <begin position="1"/>
        <end position="20"/>
    </location>
</feature>
<sequence>MMKKILFYILLLTTSFISLSQEKQKDEGALQVGERKADTPFSLRQELSLRGNLTFIANNTLNRDGQGAGAGASNNAFNGNGRNDDNGNKYMDYIDIDDDLGISGHNDTFSSSSATLTLPNCSRVVYAGLYWAGIYPYENWDDEEDGINTRDDDFNEMKFRLPVGDYIDIVADKFDSTARELIYDDGLSDQKPYVCYKDVTSLLQGLTDPNGVYYGANIKATKGKDEYDSSLGSSAGWVLVVIYENETESQKKFFVFDGFSTIKRQDDGSAGVYDVPFSGFKTIPVGQVEANFMIAALEGDVNIDGDELQLEDTSGNFQSLTSGDENEIDNFFNSTITINNNYLGGRTPDSENTLGLDVDMFELNNSGNSLIGNDQEDGVLRFSSEGDTYWPFLTALSVEVIEPKVQLVKTIDDGTGVPNNLAGQDVTLGSYLWYDIAFQNVGTDDAVSTTIVDILPKNVDLLASDLIVPAGVTYVYEPPTAANDFRGRLTFTIPNNLVEEDDPAYSIRFRVQVAADCNLLRDACSNIIQNQAYANYTGDESGIVISNEESFESLDACNFGVVGTSNFLVDIDNCAFERTQALCGADVTLTAGDGFDTYSWTGPNGFTANTQSVTVTELGTYVVTRGTTSVCKEGTETITVISYDTAPNPLVDAADRILDTCPNNSFELAEIYLCGGTSSREIDLSSFSGTATTVRWFQLDESSCADETFTGCANVATDCTWNEVGNGELSRDFTDAGEFRLDVLYDGQCPISYYFNVYKATLNPVIDVEDIICGTPAEMTISNIPDGYQYSLSGVAGTATAGYFVDFQDSNIFTNITQAGDYNLTIRLDDAVAASCEYTFPLIAVQAVNIELELDPTDMQCAGEPATIDVSINNVPGPYTYVVYEGATTGGTVVGTQTAIVDNHFEFPVNNGGLYTVEVSTPECSATDTVLITEPSQLTLDAIAIKDITCLNGDNPGTIQLTAGGGTIDATSGIPYTFAVWSEPDTTNPSGYSDLYTSISEIQISDRLISGTNTYTYSVPNGSEGTYRFVVIDNNGCYTISEPVEIEVEPVLAFTNSDTDITCNGLTDGIINVAVDGDNLGYNIEYSINGGADWFTSGTFDNLPANTYTVNIRATKTTHQCDYVIPDIEITEPPVLAGGNAVATDLECNPAGGTVLGTITFTAPTDGTPGYSYYYKLTTDTDYTLANFDSGLTVIDLPAGTYDTRVEDANDCPRDLNQVTINGLPNAPVLNDTVVYNCNGTGNITVTATPAGTYTYTLDGDTTTSNNTGVFNNVDVGSHTIAVGYERNCVIERIVDVNAGNDFSGRVTATSDSECFGSDNGSITILANNVIGPSFEYSTDGGSTWSITADNPYRVVGLAAGTYNVFIREVDGGATCEVDLGNHDIAQPDELMLTASVTEQVTCNQATGTITASATGGVPPYTFSIDGGATWQSSPVFPGLPSRVADYIVMVRDDRNCNECGCTANLFENGGFELPAVSGSTFRQTNEDNIPGWDSTASDNLIEIWYNGFNGVTPHEGNAFAELNANTVSSLYQEYCTQPGDVISWSVAHRGRSGTDVATVKIGDDLATASVVETMSDGTSAWGVYSGTYTVPVGQSTTVIAFDAVSAAGGNTVGNFIDDVQITIARNNCIPVSVNISDPATLDFNLVPVTCYTGSNGTLTVNVTSGNGNYQFSSDNGTTWQTPDPATPDTYTFTNLTDGDYDITVTDGLGCDLTRTGTILPQVTATITTVNETCNTGQILITPSGGDGNFLFVVENTGTGTITNHTTSPIDVPAGTYNISVRDKNGVGDYCEYTETRTITRITDPTIDISAVQPDCSTDLGEINVTVGAGTPPYTVTVTGPGAPAPQGPSNNLNYSFTGLADGNYVISVSDANDCSPANATETISVPTALSGGSAAATDLACSTSGTILGTINFTAPTGGTLGSGYIYFYRLQGAPAPNPYIQIAGTSVSNLAAGTYETKVEDVNGCERPLDTVTIAPLPTEPTLTETVVYNCNGTGNITIAAVPGPTAPDTYTYILDGNAATSNTTGAFSNVGVGGHTVSVDYGSNCTVDINVTIEPDQAFNAVMTGNENPRCIGDSNGTVTVEASFPSGTVTEFEYSTDGGTTWINSGANPFAIPGFSAGATPIIQIRPVGVTTGCNISLASISLSDPDPITFNADVTKEITCNPATGATITLSNITGGNGATYTYELFNSSNVSQGTTTTTTFTNVPADSYTVIATDRLGCTSAAVPVTVNPRANVTFTPVAQCYDGSNGQIVVTVNTGNGDYSYSLDGGTNFTPVATNPFTISSLSPGPHNIRVQDGRGCFADATVTINPELFATATPTNASCTPTGEILVNPVGGSGTGYTFSAVPDGNSAGTFSGTNPITGLAANTYDVYVRDDAGCEYIIQNVVIGTTPPVEITGTPNEPTCNGDTGSVDGVITAGTGQAPYNIVITNAGGTFNDTISGFTGTNFSFNNLASDSYVITVTDDLSCSNTYSFTLANPPAIPMNIEPVLPSDCTTIVPANTGIDFNFGSLTLASYSPYTLQYTINGTDWFNMSTLTHSVSVAPHPTPGDNLYSVRGLTPGQVYYPAIRIMDGATVRCQLNNGIYVMPFQVSGIVVNVTPSGDCTTGYSVTVVAQNGVGPFEFGISTDDPINTNTWHAAIQAGPVDLDPFNPNSDFRRHIFNGIIPGLNYQFFVRDTDTGCIEMNDDPIDYSAIDSVFDVNITSSVSNQSCDGANNGQIEFTIEDTDGVLSGETINWTLYDGITDSALAITGSMTPGSYPHTFNVPATATLNPGLYFVVIETNSGGLCQWASGDVEILEGTPITGNLNVLNNITCSVDGSVRIENVSGGFGGYVYTVSTYETGTPANTVPNNLTGNLITIDDATLGGVTSVDVEVLVTDSNNCTTNLGPVTLTLSPSPVIDSAIPTSCDVNKSIAITVSSGTAPYRYSTDNGATFTAPTNSTTYTANGLAAGSYDIVVSDANGCSDTQAGVIIYDDIAFDLTPVQNLNCVPGEGVFNIEVTSGANLGTTGNFTYSVTPIATATPDNGSITGADVDQDITVTASGAYNVTVTDVTSGCSDTKSITIQDTVVPSFTHVAENSLCFGDNSGTITLTAVDNGILPLTYTISPVAGTITGNVISDLPPNTYSVTGTGTNGCTFTINNIVIGEYIQIVPSTPVVTEFECNVGTNLVNVATVTIPAGTVGGSGNYVRYVFTYDPADGSPDEIQDSSNASFSTTNTAGGAVNIVVYDDQGCSGNIATNIGAFEAITALNVTQATPITCNTGEEITVKTTPDINNITYRVTGPASYDQTIIEPVGTNSVNFTGLIEGTYTITATHPITNCVFETFYTVNEAPQFDLLITEVKDESCKDAENGKVVLEFNSTTPYGGQFDFELYDAATNTALDLSAAGLNIPNTGLAAPTSVYKLPAGTYYIIATLTSTGVPYCTAQTANFTIAEPDENLAITAVVDPQTSCSTSTDATITATATGGWGDYVYQLEDSAGTIVGTYDFATNGNNNVFTNIAPGDYRVIVRDKDGQGDLINAAEAISCRRSEFPVTVITRAPVNFTVNENDNSCDLSVAGGSIEVVNVVGGTGTYTYTLSNTGGVVETQVGSTATTYTFNNVPAGDYTVSVVDSNGCSNTAPIAITINPKLNFSLTETKKVDCSPSPDGQVELELTNWPSTSTYTYDVVGNVDGNVVTGVSITANPTTITIPAINGTPQTYTITVNDTGATPNCSVQKDIIIQPRIEPNFTASATTDDICFGSSTGEITVSVTDNGILPLDYTISPDPDGVGTVNSNTNVVFSNLPQGTYTITGVGTNGCSTQTDVTINQNNIIDLSAAIATTQFNCNAGTNTVNTAMITVDPAAIIGGSGNYVRVEFLQGATSLQNGSSFTYISTDEAGGTYTVNVYDDNGDCFGTDTVDINPFARLIDATVSVQKPIDCAQGEDINVTYNSSLPVTNVEFRLINDTSNAVLETRNTDGDFVTLLPTGTYRIEIENTDTNCVLTTYHTVEDEPEFELVIDNIQDACFGDTGNVDLSFSTATPYADDYTYEVFAVGNPTAVANGIGNGSAAITINNLPAGNYYVVINMTPNSPFCEVTSREFEIRQPAADLGVNYTLTYISCNVSDSGGAVLEGIGGWGNYQYQLVNNTTATTVQSFDPNTRITGLTAGNYTITVQDENDCTQTVDFELQDPTPLAAVITVNENDCEGQFTASIEVTNVTGGQTQDTTVRSYTYILILPNGTQVEQSSNVFNNLPAGIGYQVIVRDNKYNCEFRDTRDIVDPSVVQASANVTAAITCDRSQAEVTLSGQGGTGTTYMFSEDGVNFVLGNTFNVNAGQHTFYVRDENSCVDDVIVTVAAYEALTPTLNVINVVTCNNDENGTVSADVVGGLGNYEYQLLDENDVEIRTWQSSNLFGDLPVGFYKIRVRSTNAAGDVCEAETGIEEITQPTPLVIDEEHTDVTCFGGSNGTITIFASGANQALGYEYNINTEPADKFVTDNVFRNLPAGTYIITVKDKKGCPDTIEVTIEEPIEFSATLVSVDEQDCINDPTPVVTLDVQGGTMPYFVRINNGTEYGPYNTNTITIGAAEGIVGGQSYFFSVRDSGVGCDPAAPITFQTAEPVDLQLTVDFEYTCPSGNIIKAIVDDLYKNSMSYTLYDGAGSSVETNNTGEFVDVAAGNGYYVIATHTVTNCAEDSTSNPIDIIDIDPLVIDIDKSQKNKLIVNVTGGLEPYFYSFDGGETFSSDNEHLILQTRDYHIVVKDSRGDGCIVEEITEGVYVTIKIPNIFTPDGDGTNDYWYPEEVEDYHNIRVFIYDRYARKIQNFEGVQQGWDGLYDGKPLPSGDYWYTVYYNELSGEEKKVMGHFTLYR</sequence>
<reference evidence="2 3" key="1">
    <citation type="submission" date="2020-07" db="EMBL/GenBank/DDBJ databases">
        <title>Bacterium isolated from marine sediment.</title>
        <authorList>
            <person name="Shang D."/>
            <person name="Du Z.-J."/>
        </authorList>
    </citation>
    <scope>NUCLEOTIDE SEQUENCE [LARGE SCALE GENOMIC DNA]</scope>
    <source>
        <strain evidence="2 3">S7007</strain>
    </source>
</reference>
<evidence type="ECO:0000313" key="2">
    <source>
        <dbReference type="EMBL" id="MBA6155389.1"/>
    </source>
</evidence>
<dbReference type="Proteomes" id="UP000563906">
    <property type="component" value="Unassembled WGS sequence"/>
</dbReference>
<dbReference type="InterPro" id="IPR013783">
    <property type="entry name" value="Ig-like_fold"/>
</dbReference>
<comment type="caution">
    <text evidence="2">The sequence shown here is derived from an EMBL/GenBank/DDBJ whole genome shotgun (WGS) entry which is preliminary data.</text>
</comment>
<dbReference type="Pfam" id="PF13585">
    <property type="entry name" value="CHU_C"/>
    <property type="match status" value="1"/>
</dbReference>
<dbReference type="EMBL" id="JACGLS010000001">
    <property type="protein sequence ID" value="MBA6155389.1"/>
    <property type="molecule type" value="Genomic_DNA"/>
</dbReference>
<gene>
    <name evidence="2" type="ORF">H3Z83_02445</name>
</gene>
<name>A0A839AMH6_9FLAO</name>
<dbReference type="InterPro" id="IPR025667">
    <property type="entry name" value="SprB_repeat"/>
</dbReference>
<protein>
    <submittedName>
        <fullName evidence="2">T9SS type B sorting domain-containing protein</fullName>
    </submittedName>
</protein>
<keyword evidence="3" id="KW-1185">Reference proteome</keyword>
<organism evidence="2 3">
    <name type="scientific">Tenacibaculum pelagium</name>
    <dbReference type="NCBI Taxonomy" id="2759527"/>
    <lineage>
        <taxon>Bacteria</taxon>
        <taxon>Pseudomonadati</taxon>
        <taxon>Bacteroidota</taxon>
        <taxon>Flavobacteriia</taxon>
        <taxon>Flavobacteriales</taxon>
        <taxon>Flavobacteriaceae</taxon>
        <taxon>Tenacibaculum</taxon>
    </lineage>
</organism>
<evidence type="ECO:0000313" key="3">
    <source>
        <dbReference type="Proteomes" id="UP000563906"/>
    </source>
</evidence>
<feature type="chain" id="PRO_5032396770" evidence="1">
    <location>
        <begin position="21"/>
        <end position="4851"/>
    </location>
</feature>
<proteinExistence type="predicted"/>